<dbReference type="SUPFAM" id="SSF47413">
    <property type="entry name" value="lambda repressor-like DNA-binding domains"/>
    <property type="match status" value="1"/>
</dbReference>
<sequence>MYHKTDIHIGRRLRERRVSLGMSQSELADKLGVSFQQVQKYESGANRISGSRLWDICNVLDVPVGYFFEGLEGAATEDAKPLDRQSLELARAVGSIEDENLRSQIVRLVKAFAKAS</sequence>
<dbReference type="Proteomes" id="UP001215503">
    <property type="component" value="Unassembled WGS sequence"/>
</dbReference>
<dbReference type="CDD" id="cd00093">
    <property type="entry name" value="HTH_XRE"/>
    <property type="match status" value="1"/>
</dbReference>
<dbReference type="PROSITE" id="PS50943">
    <property type="entry name" value="HTH_CROC1"/>
    <property type="match status" value="1"/>
</dbReference>
<dbReference type="InterPro" id="IPR001387">
    <property type="entry name" value="Cro/C1-type_HTH"/>
</dbReference>
<dbReference type="EMBL" id="JARHUD010000003">
    <property type="protein sequence ID" value="MDF2095688.1"/>
    <property type="molecule type" value="Genomic_DNA"/>
</dbReference>
<dbReference type="Gene3D" id="1.10.260.40">
    <property type="entry name" value="lambda repressor-like DNA-binding domains"/>
    <property type="match status" value="1"/>
</dbReference>
<evidence type="ECO:0000259" key="2">
    <source>
        <dbReference type="PROSITE" id="PS50943"/>
    </source>
</evidence>
<dbReference type="PANTHER" id="PTHR46558:SF4">
    <property type="entry name" value="DNA-BIDING PHAGE PROTEIN"/>
    <property type="match status" value="1"/>
</dbReference>
<dbReference type="Pfam" id="PF01381">
    <property type="entry name" value="HTH_3"/>
    <property type="match status" value="1"/>
</dbReference>
<protein>
    <submittedName>
        <fullName evidence="3">Helix-turn-helix transcriptional regulator</fullName>
    </submittedName>
</protein>
<feature type="domain" description="HTH cro/C1-type" evidence="2">
    <location>
        <begin position="13"/>
        <end position="67"/>
    </location>
</feature>
<evidence type="ECO:0000313" key="4">
    <source>
        <dbReference type="Proteomes" id="UP001215503"/>
    </source>
</evidence>
<evidence type="ECO:0000313" key="3">
    <source>
        <dbReference type="EMBL" id="MDF2095688.1"/>
    </source>
</evidence>
<accession>A0ABT5YLG2</accession>
<dbReference type="SMART" id="SM00530">
    <property type="entry name" value="HTH_XRE"/>
    <property type="match status" value="1"/>
</dbReference>
<evidence type="ECO:0000256" key="1">
    <source>
        <dbReference type="ARBA" id="ARBA00023125"/>
    </source>
</evidence>
<comment type="caution">
    <text evidence="3">The sequence shown here is derived from an EMBL/GenBank/DDBJ whole genome shotgun (WGS) entry which is preliminary data.</text>
</comment>
<gene>
    <name evidence="3" type="ORF">P2G67_06830</name>
</gene>
<organism evidence="3 4">
    <name type="scientific">Aquibaculum arenosum</name>
    <dbReference type="NCBI Taxonomy" id="3032591"/>
    <lineage>
        <taxon>Bacteria</taxon>
        <taxon>Pseudomonadati</taxon>
        <taxon>Pseudomonadota</taxon>
        <taxon>Alphaproteobacteria</taxon>
        <taxon>Rhodospirillales</taxon>
        <taxon>Rhodovibrionaceae</taxon>
        <taxon>Aquibaculum</taxon>
    </lineage>
</organism>
<dbReference type="PANTHER" id="PTHR46558">
    <property type="entry name" value="TRACRIPTIONAL REGULATORY PROTEIN-RELATED-RELATED"/>
    <property type="match status" value="1"/>
</dbReference>
<keyword evidence="4" id="KW-1185">Reference proteome</keyword>
<name>A0ABT5YLG2_9PROT</name>
<proteinExistence type="predicted"/>
<reference evidence="3 4" key="1">
    <citation type="submission" date="2023-03" db="EMBL/GenBank/DDBJ databases">
        <title>Fodinicurvata sp. CAU 1616 isolated from sea sendiment.</title>
        <authorList>
            <person name="Kim W."/>
        </authorList>
    </citation>
    <scope>NUCLEOTIDE SEQUENCE [LARGE SCALE GENOMIC DNA]</scope>
    <source>
        <strain evidence="3 4">CAU 1616</strain>
    </source>
</reference>
<dbReference type="InterPro" id="IPR010982">
    <property type="entry name" value="Lambda_DNA-bd_dom_sf"/>
</dbReference>
<keyword evidence="1" id="KW-0238">DNA-binding</keyword>
<dbReference type="RefSeq" id="WP_275821350.1">
    <property type="nucleotide sequence ID" value="NZ_JARHUD010000003.1"/>
</dbReference>